<feature type="compositionally biased region" description="Polar residues" evidence="1">
    <location>
        <begin position="145"/>
        <end position="155"/>
    </location>
</feature>
<evidence type="ECO:0000313" key="2">
    <source>
        <dbReference type="WBParaSite" id="BTMF_0001079401-mRNA-1"/>
    </source>
</evidence>
<reference evidence="2" key="1">
    <citation type="submission" date="2017-02" db="UniProtKB">
        <authorList>
            <consortium name="WormBaseParasite"/>
        </authorList>
    </citation>
    <scope>IDENTIFICATION</scope>
</reference>
<protein>
    <submittedName>
        <fullName evidence="2">Ovule protein</fullName>
    </submittedName>
</protein>
<sequence length="169" mass="19593">MDFNYPANPLLNHRSMYHHILHYLDNFHTISIFPTENFAHFTSYFIQILSIIEDARAVTEIAEETKRNKQKRHHSVQEPPSTHLSSIDYSDNPHVKLLLDMNPFSKSPSTSFTKVMKSERSGMNFVNTKEDISDKRFPKWCGLLSSFSSAGNSRQSSKKPPKRRMSTFI</sequence>
<name>A0A0R3QSU2_9BILA</name>
<feature type="region of interest" description="Disordered" evidence="1">
    <location>
        <begin position="64"/>
        <end position="85"/>
    </location>
</feature>
<proteinExistence type="predicted"/>
<feature type="region of interest" description="Disordered" evidence="1">
    <location>
        <begin position="145"/>
        <end position="169"/>
    </location>
</feature>
<organism evidence="2">
    <name type="scientific">Brugia timori</name>
    <dbReference type="NCBI Taxonomy" id="42155"/>
    <lineage>
        <taxon>Eukaryota</taxon>
        <taxon>Metazoa</taxon>
        <taxon>Ecdysozoa</taxon>
        <taxon>Nematoda</taxon>
        <taxon>Chromadorea</taxon>
        <taxon>Rhabditida</taxon>
        <taxon>Spirurina</taxon>
        <taxon>Spiruromorpha</taxon>
        <taxon>Filarioidea</taxon>
        <taxon>Onchocercidae</taxon>
        <taxon>Brugia</taxon>
    </lineage>
</organism>
<accession>A0A0R3QSU2</accession>
<dbReference type="WBParaSite" id="BTMF_0001079401-mRNA-1">
    <property type="protein sequence ID" value="BTMF_0001079401-mRNA-1"/>
    <property type="gene ID" value="BTMF_0001079401"/>
</dbReference>
<dbReference type="AlphaFoldDB" id="A0A0R3QSU2"/>
<feature type="compositionally biased region" description="Basic residues" evidence="1">
    <location>
        <begin position="156"/>
        <end position="169"/>
    </location>
</feature>
<evidence type="ECO:0000256" key="1">
    <source>
        <dbReference type="SAM" id="MobiDB-lite"/>
    </source>
</evidence>